<feature type="transmembrane region" description="Helical" evidence="1">
    <location>
        <begin position="272"/>
        <end position="294"/>
    </location>
</feature>
<keyword evidence="1" id="KW-1133">Transmembrane helix</keyword>
<dbReference type="Pfam" id="PF07613">
    <property type="entry name" value="DUF1576"/>
    <property type="match status" value="2"/>
</dbReference>
<protein>
    <submittedName>
        <fullName evidence="2">DUF1576 domain-containing protein</fullName>
    </submittedName>
</protein>
<keyword evidence="1" id="KW-0472">Membrane</keyword>
<evidence type="ECO:0000313" key="3">
    <source>
        <dbReference type="EMBL" id="WBB31144.1"/>
    </source>
</evidence>
<feature type="transmembrane region" description="Helical" evidence="1">
    <location>
        <begin position="300"/>
        <end position="317"/>
    </location>
</feature>
<feature type="transmembrane region" description="Helical" evidence="1">
    <location>
        <begin position="190"/>
        <end position="209"/>
    </location>
</feature>
<accession>A0A9X3HF90</accession>
<evidence type="ECO:0000256" key="1">
    <source>
        <dbReference type="SAM" id="Phobius"/>
    </source>
</evidence>
<feature type="transmembrane region" description="Helical" evidence="1">
    <location>
        <begin position="56"/>
        <end position="79"/>
    </location>
</feature>
<feature type="transmembrane region" description="Helical" evidence="1">
    <location>
        <begin position="163"/>
        <end position="183"/>
    </location>
</feature>
<organism evidence="2 4">
    <name type="scientific">Parvimonas micra</name>
    <dbReference type="NCBI Taxonomy" id="33033"/>
    <lineage>
        <taxon>Bacteria</taxon>
        <taxon>Bacillati</taxon>
        <taxon>Bacillota</taxon>
        <taxon>Tissierellia</taxon>
        <taxon>Tissierellales</taxon>
        <taxon>Peptoniphilaceae</taxon>
        <taxon>Parvimonas</taxon>
    </lineage>
</organism>
<feature type="transmembrane region" description="Helical" evidence="1">
    <location>
        <begin position="364"/>
        <end position="386"/>
    </location>
</feature>
<proteinExistence type="predicted"/>
<feature type="transmembrane region" description="Helical" evidence="1">
    <location>
        <begin position="108"/>
        <end position="124"/>
    </location>
</feature>
<dbReference type="Proteomes" id="UP001141458">
    <property type="component" value="Unassembled WGS sequence"/>
</dbReference>
<feature type="transmembrane region" description="Helical" evidence="1">
    <location>
        <begin position="324"/>
        <end position="340"/>
    </location>
</feature>
<keyword evidence="1" id="KW-0812">Transmembrane</keyword>
<gene>
    <name evidence="3" type="ORF">NM222_01305</name>
    <name evidence="2" type="ORF">NND69_04230</name>
</gene>
<evidence type="ECO:0000313" key="2">
    <source>
        <dbReference type="EMBL" id="MCZ7407572.1"/>
    </source>
</evidence>
<feature type="transmembrane region" description="Helical" evidence="1">
    <location>
        <begin position="12"/>
        <end position="32"/>
    </location>
</feature>
<dbReference type="EMBL" id="CP101412">
    <property type="protein sequence ID" value="WBB31144.1"/>
    <property type="molecule type" value="Genomic_DNA"/>
</dbReference>
<dbReference type="EMBL" id="JANDZV010000002">
    <property type="protein sequence ID" value="MCZ7407572.1"/>
    <property type="molecule type" value="Genomic_DNA"/>
</dbReference>
<dbReference type="InterPro" id="IPR011470">
    <property type="entry name" value="DUF1576"/>
</dbReference>
<dbReference type="Proteomes" id="UP001210690">
    <property type="component" value="Chromosome"/>
</dbReference>
<sequence length="427" mass="46857">MLSREKIYVKNHYRYDAIFIFSILAMSVGFLFDSPKEILDGYINILKSPSHLLTDYMAVGGIGATFLNAGFLMLLASFVLWRRQQLLTGPIIAALFTLFGFSLFGKNLFNTIPITFGVYLYGKIEGLKFNTLTMNSLFGTALGPVVSYICFGIGLPFFKGLVISYAVGIFIGMIIPALSASFLRFHQGYSLYNIGFTCGVIGLFIQGVFKSFNLEVKNVNVVSDGNLRIAIIMYIFFTIVFTLGFYLNGFSFKNLGNLLKNSGRAPSDFGNIYGRGVSMINMSALGIIYTTYVLIMNQPLNGPILGGIFTIFGFGIFGKHIRNVLPILVGTLIAYFLNIYDPHSVSATVTILFATNLAPVAGEYGFIAGIFAGFCHVSIVSSVGVLHGGLNLYNNGFSGGFVAATLVPIFESIRNSRFFDKKEEEYL</sequence>
<evidence type="ECO:0000313" key="4">
    <source>
        <dbReference type="Proteomes" id="UP001141458"/>
    </source>
</evidence>
<feature type="transmembrane region" description="Helical" evidence="1">
    <location>
        <begin position="136"/>
        <end position="157"/>
    </location>
</feature>
<feature type="transmembrane region" description="Helical" evidence="1">
    <location>
        <begin position="229"/>
        <end position="251"/>
    </location>
</feature>
<feature type="transmembrane region" description="Helical" evidence="1">
    <location>
        <begin position="86"/>
        <end position="102"/>
    </location>
</feature>
<dbReference type="AlphaFoldDB" id="A0A9X3HF90"/>
<reference evidence="2" key="1">
    <citation type="submission" date="2022-07" db="EMBL/GenBank/DDBJ databases">
        <title>Parvimonas micra travels from the subgingival sulcus of the human oral cavity to the colorectal adenocarcinoma.</title>
        <authorList>
            <person name="Conde-Perez K."/>
            <person name="Buetas E."/>
            <person name="Aja-Macaya P."/>
            <person name="Martin-De Arribas E."/>
            <person name="Iglesias-Corras I."/>
            <person name="Trigo-Tasende N."/>
            <person name="Nasser-Ali M."/>
            <person name="Estevez L.S."/>
            <person name="Rumbo-Feal S."/>
            <person name="Otero-Alen B."/>
            <person name="Noguera J.F."/>
            <person name="Concha A."/>
            <person name="Pardinas-Lopez S."/>
            <person name="Carda-Dieguez M."/>
            <person name="Gomez-Randulfe I."/>
            <person name="Martinez-Lago N."/>
            <person name="Ladra S."/>
            <person name="Aparicio L.A."/>
            <person name="Bou G."/>
            <person name="Mira A."/>
            <person name="Vallejo J.A."/>
            <person name="Poza M."/>
        </authorList>
    </citation>
    <scope>NUCLEOTIDE SEQUENCE</scope>
    <source>
        <strain evidence="3">PM102KC-G-1</strain>
        <strain evidence="2">PM79KC-AC-4</strain>
    </source>
</reference>
<name>A0A9X3HF90_9FIRM</name>
<dbReference type="RefSeq" id="WP_233428826.1">
    <property type="nucleotide sequence ID" value="NZ_CAUTAE010000005.1"/>
</dbReference>